<dbReference type="HOGENOM" id="CLU_3105829_0_0_1"/>
<accession>A0A0C2XFI8</accession>
<evidence type="ECO:0000313" key="3">
    <source>
        <dbReference type="Proteomes" id="UP000054549"/>
    </source>
</evidence>
<keyword evidence="3" id="KW-1185">Reference proteome</keyword>
<organism evidence="2 3">
    <name type="scientific">Amanita muscaria (strain Koide BX008)</name>
    <dbReference type="NCBI Taxonomy" id="946122"/>
    <lineage>
        <taxon>Eukaryota</taxon>
        <taxon>Fungi</taxon>
        <taxon>Dikarya</taxon>
        <taxon>Basidiomycota</taxon>
        <taxon>Agaricomycotina</taxon>
        <taxon>Agaricomycetes</taxon>
        <taxon>Agaricomycetidae</taxon>
        <taxon>Agaricales</taxon>
        <taxon>Pluteineae</taxon>
        <taxon>Amanitaceae</taxon>
        <taxon>Amanita</taxon>
    </lineage>
</organism>
<dbReference type="EMBL" id="KN818231">
    <property type="protein sequence ID" value="KIL67628.1"/>
    <property type="molecule type" value="Genomic_DNA"/>
</dbReference>
<dbReference type="AlphaFoldDB" id="A0A0C2XFI8"/>
<proteinExistence type="predicted"/>
<protein>
    <submittedName>
        <fullName evidence="2">Uncharacterized protein</fullName>
    </submittedName>
</protein>
<name>A0A0C2XFI8_AMAMK</name>
<reference evidence="2 3" key="1">
    <citation type="submission" date="2014-04" db="EMBL/GenBank/DDBJ databases">
        <title>Evolutionary Origins and Diversification of the Mycorrhizal Mutualists.</title>
        <authorList>
            <consortium name="DOE Joint Genome Institute"/>
            <consortium name="Mycorrhizal Genomics Consortium"/>
            <person name="Kohler A."/>
            <person name="Kuo A."/>
            <person name="Nagy L.G."/>
            <person name="Floudas D."/>
            <person name="Copeland A."/>
            <person name="Barry K.W."/>
            <person name="Cichocki N."/>
            <person name="Veneault-Fourrey C."/>
            <person name="LaButti K."/>
            <person name="Lindquist E.A."/>
            <person name="Lipzen A."/>
            <person name="Lundell T."/>
            <person name="Morin E."/>
            <person name="Murat C."/>
            <person name="Riley R."/>
            <person name="Ohm R."/>
            <person name="Sun H."/>
            <person name="Tunlid A."/>
            <person name="Henrissat B."/>
            <person name="Grigoriev I.V."/>
            <person name="Hibbett D.S."/>
            <person name="Martin F."/>
        </authorList>
    </citation>
    <scope>NUCLEOTIDE SEQUENCE [LARGE SCALE GENOMIC DNA]</scope>
    <source>
        <strain evidence="2 3">Koide BX008</strain>
    </source>
</reference>
<dbReference type="InParanoid" id="A0A0C2XFI8"/>
<evidence type="ECO:0000256" key="1">
    <source>
        <dbReference type="SAM" id="MobiDB-lite"/>
    </source>
</evidence>
<sequence length="51" mass="5340">MNKVRGGMQLADARDPLLTLISFPSEPGANCSKRSSTHLILSSTGASSHKA</sequence>
<evidence type="ECO:0000313" key="2">
    <source>
        <dbReference type="EMBL" id="KIL67628.1"/>
    </source>
</evidence>
<feature type="region of interest" description="Disordered" evidence="1">
    <location>
        <begin position="32"/>
        <end position="51"/>
    </location>
</feature>
<gene>
    <name evidence="2" type="ORF">M378DRAFT_159449</name>
</gene>
<dbReference type="Proteomes" id="UP000054549">
    <property type="component" value="Unassembled WGS sequence"/>
</dbReference>